<organism evidence="2 3">
    <name type="scientific">Protea cynaroides</name>
    <dbReference type="NCBI Taxonomy" id="273540"/>
    <lineage>
        <taxon>Eukaryota</taxon>
        <taxon>Viridiplantae</taxon>
        <taxon>Streptophyta</taxon>
        <taxon>Embryophyta</taxon>
        <taxon>Tracheophyta</taxon>
        <taxon>Spermatophyta</taxon>
        <taxon>Magnoliopsida</taxon>
        <taxon>Proteales</taxon>
        <taxon>Proteaceae</taxon>
        <taxon>Protea</taxon>
    </lineage>
</organism>
<name>A0A9Q0K7V5_9MAGN</name>
<dbReference type="Proteomes" id="UP001141806">
    <property type="component" value="Unassembled WGS sequence"/>
</dbReference>
<dbReference type="EMBL" id="JAMYWD010000007">
    <property type="protein sequence ID" value="KAJ4965492.1"/>
    <property type="molecule type" value="Genomic_DNA"/>
</dbReference>
<dbReference type="AlphaFoldDB" id="A0A9Q0K7V5"/>
<evidence type="ECO:0000313" key="2">
    <source>
        <dbReference type="EMBL" id="KAJ4965492.1"/>
    </source>
</evidence>
<comment type="caution">
    <text evidence="2">The sequence shown here is derived from an EMBL/GenBank/DDBJ whole genome shotgun (WGS) entry which is preliminary data.</text>
</comment>
<accession>A0A9Q0K7V5</accession>
<evidence type="ECO:0000256" key="1">
    <source>
        <dbReference type="SAM" id="MobiDB-lite"/>
    </source>
</evidence>
<gene>
    <name evidence="2" type="ORF">NE237_017341</name>
</gene>
<reference evidence="2" key="1">
    <citation type="journal article" date="2023" name="Plant J.">
        <title>The genome of the king protea, Protea cynaroides.</title>
        <authorList>
            <person name="Chang J."/>
            <person name="Duong T.A."/>
            <person name="Schoeman C."/>
            <person name="Ma X."/>
            <person name="Roodt D."/>
            <person name="Barker N."/>
            <person name="Li Z."/>
            <person name="Van de Peer Y."/>
            <person name="Mizrachi E."/>
        </authorList>
    </citation>
    <scope>NUCLEOTIDE SEQUENCE</scope>
    <source>
        <tissue evidence="2">Young leaves</tissue>
    </source>
</reference>
<keyword evidence="3" id="KW-1185">Reference proteome</keyword>
<evidence type="ECO:0000313" key="3">
    <source>
        <dbReference type="Proteomes" id="UP001141806"/>
    </source>
</evidence>
<feature type="region of interest" description="Disordered" evidence="1">
    <location>
        <begin position="285"/>
        <end position="306"/>
    </location>
</feature>
<protein>
    <submittedName>
        <fullName evidence="2">Uncharacterized protein</fullName>
    </submittedName>
</protein>
<proteinExistence type="predicted"/>
<sequence>MVQWEEGPYSSDFGINISPPKVDRLAFARLCINFSSEFAPQNTITIEDDEGNVFFQPVKYDCLLDHYICCNYFRHPSSVYLQKSSHPSGKVDVDKELENSLEPQSGYPYPTNLEGVLHGLLGNPEEKDKVNNPKEVSTCDVDQKAEVCEYTNGACQTFAPKNLNMALKSVGNKRRKGWAHTPKPPGLSAWMRPWLGGRCGDIWEGGGTISGGRGDRVADETSVALPSPILTLIAIIFRADLPEVTAIGCTIGLSALVSSACMLASSVLGLLAKLQGLWNWNSPRNNKDIEGSDRRRQRATDQRRKD</sequence>